<dbReference type="PRINTS" id="PR00019">
    <property type="entry name" value="LEURICHRPT"/>
</dbReference>
<dbReference type="InterPro" id="IPR050216">
    <property type="entry name" value="LRR_domain-containing"/>
</dbReference>
<dbReference type="SUPFAM" id="SSF52058">
    <property type="entry name" value="L domain-like"/>
    <property type="match status" value="1"/>
</dbReference>
<dbReference type="GO" id="GO:0005737">
    <property type="term" value="C:cytoplasm"/>
    <property type="evidence" value="ECO:0007669"/>
    <property type="project" value="TreeGrafter"/>
</dbReference>
<dbReference type="PANTHER" id="PTHR48051:SF1">
    <property type="entry name" value="RAS SUPPRESSOR PROTEIN 1"/>
    <property type="match status" value="1"/>
</dbReference>
<reference evidence="4" key="1">
    <citation type="submission" date="2022-11" db="UniProtKB">
        <authorList>
            <consortium name="WormBaseParasite"/>
        </authorList>
    </citation>
    <scope>IDENTIFICATION</scope>
</reference>
<dbReference type="InterPro" id="IPR032675">
    <property type="entry name" value="LRR_dom_sf"/>
</dbReference>
<evidence type="ECO:0000313" key="3">
    <source>
        <dbReference type="Proteomes" id="UP000887563"/>
    </source>
</evidence>
<dbReference type="AlphaFoldDB" id="A0A914M0J1"/>
<dbReference type="PANTHER" id="PTHR48051">
    <property type="match status" value="1"/>
</dbReference>
<name>A0A914M0J1_MELIC</name>
<dbReference type="PROSITE" id="PS51450">
    <property type="entry name" value="LRR"/>
    <property type="match status" value="1"/>
</dbReference>
<dbReference type="Proteomes" id="UP000887563">
    <property type="component" value="Unplaced"/>
</dbReference>
<keyword evidence="2" id="KW-0677">Repeat</keyword>
<protein>
    <submittedName>
        <fullName evidence="4">Uncharacterized protein</fullName>
    </submittedName>
</protein>
<evidence type="ECO:0000256" key="1">
    <source>
        <dbReference type="ARBA" id="ARBA00022614"/>
    </source>
</evidence>
<dbReference type="InterPro" id="IPR001611">
    <property type="entry name" value="Leu-rich_rpt"/>
</dbReference>
<dbReference type="Pfam" id="PF13855">
    <property type="entry name" value="LRR_8"/>
    <property type="match status" value="1"/>
</dbReference>
<dbReference type="InterPro" id="IPR003591">
    <property type="entry name" value="Leu-rich_rpt_typical-subtyp"/>
</dbReference>
<sequence>MSTGVLSFVKGIDLSSNDFSGDRFPNEVVAMTQATWLKLNKTQLERVPDVLSNLKNLEHLQMINNKLQNVHGELSDLPLLRSVVVRKNQIKTSGVPTDIFRMKDLTIIDFGDNLLRDVPSNLEYAKCAIVLNLRGNNIQNIPNQIFSNLIDLIYLDLSNNNLDSLPPQLRRLTSLQVLKLSNNPLTHFQFKQAPGSNKLRVIELKNTHRTLQNLTLNFEEVQNLKVLILFFYLY</sequence>
<evidence type="ECO:0000313" key="4">
    <source>
        <dbReference type="WBParaSite" id="Minc3s00864g18240"/>
    </source>
</evidence>
<evidence type="ECO:0000256" key="2">
    <source>
        <dbReference type="ARBA" id="ARBA00022737"/>
    </source>
</evidence>
<keyword evidence="1" id="KW-0433">Leucine-rich repeat</keyword>
<dbReference type="Gene3D" id="3.80.10.10">
    <property type="entry name" value="Ribonuclease Inhibitor"/>
    <property type="match status" value="2"/>
</dbReference>
<proteinExistence type="predicted"/>
<keyword evidence="3" id="KW-1185">Reference proteome</keyword>
<organism evidence="3 4">
    <name type="scientific">Meloidogyne incognita</name>
    <name type="common">Southern root-knot nematode worm</name>
    <name type="synonym">Oxyuris incognita</name>
    <dbReference type="NCBI Taxonomy" id="6306"/>
    <lineage>
        <taxon>Eukaryota</taxon>
        <taxon>Metazoa</taxon>
        <taxon>Ecdysozoa</taxon>
        <taxon>Nematoda</taxon>
        <taxon>Chromadorea</taxon>
        <taxon>Rhabditida</taxon>
        <taxon>Tylenchina</taxon>
        <taxon>Tylenchomorpha</taxon>
        <taxon>Tylenchoidea</taxon>
        <taxon>Meloidogynidae</taxon>
        <taxon>Meloidogyninae</taxon>
        <taxon>Meloidogyne</taxon>
        <taxon>Meloidogyne incognita group</taxon>
    </lineage>
</organism>
<dbReference type="WBParaSite" id="Minc3s00864g18240">
    <property type="protein sequence ID" value="Minc3s00864g18240"/>
    <property type="gene ID" value="Minc3s00864g18240"/>
</dbReference>
<accession>A0A914M0J1</accession>
<dbReference type="SMART" id="SM00369">
    <property type="entry name" value="LRR_TYP"/>
    <property type="match status" value="5"/>
</dbReference>